<dbReference type="EMBL" id="CM010637">
    <property type="protein sequence ID" value="RID42493.1"/>
    <property type="molecule type" value="Genomic_DNA"/>
</dbReference>
<reference evidence="2 3" key="1">
    <citation type="submission" date="2018-06" db="EMBL/GenBank/DDBJ databases">
        <title>WGS assembly of Brassica rapa FPsc.</title>
        <authorList>
            <person name="Bowman J."/>
            <person name="Kohchi T."/>
            <person name="Yamato K."/>
            <person name="Jenkins J."/>
            <person name="Shu S."/>
            <person name="Ishizaki K."/>
            <person name="Yamaoka S."/>
            <person name="Nishihama R."/>
            <person name="Nakamura Y."/>
            <person name="Berger F."/>
            <person name="Adam C."/>
            <person name="Aki S."/>
            <person name="Althoff F."/>
            <person name="Araki T."/>
            <person name="Arteaga-Vazquez M."/>
            <person name="Balasubrmanian S."/>
            <person name="Bauer D."/>
            <person name="Boehm C."/>
            <person name="Briginshaw L."/>
            <person name="Caballero-Perez J."/>
            <person name="Catarino B."/>
            <person name="Chen F."/>
            <person name="Chiyoda S."/>
            <person name="Chovatia M."/>
            <person name="Davies K."/>
            <person name="Delmans M."/>
            <person name="Demura T."/>
            <person name="Dierschke T."/>
            <person name="Dolan L."/>
            <person name="Dorantes-Acosta A."/>
            <person name="Eklund D."/>
            <person name="Florent S."/>
            <person name="Flores-Sandoval E."/>
            <person name="Fujiyama A."/>
            <person name="Fukuzawa H."/>
            <person name="Galik B."/>
            <person name="Grimanelli D."/>
            <person name="Grimwood J."/>
            <person name="Grossniklaus U."/>
            <person name="Hamada T."/>
            <person name="Haseloff J."/>
            <person name="Hetherington A."/>
            <person name="Higo A."/>
            <person name="Hirakawa Y."/>
            <person name="Hundley H."/>
            <person name="Ikeda Y."/>
            <person name="Inoue K."/>
            <person name="Inoue S."/>
            <person name="Ishida S."/>
            <person name="Jia Q."/>
            <person name="Kakita M."/>
            <person name="Kanazawa T."/>
            <person name="Kawai Y."/>
            <person name="Kawashima T."/>
            <person name="Kennedy M."/>
            <person name="Kinose K."/>
            <person name="Kinoshita T."/>
            <person name="Kohara Y."/>
            <person name="Koide E."/>
            <person name="Komatsu K."/>
            <person name="Kopischke S."/>
            <person name="Kubo M."/>
            <person name="Kyozuka J."/>
            <person name="Lagercrantz U."/>
            <person name="Lin S."/>
            <person name="Lindquist E."/>
            <person name="Lipzen A."/>
            <person name="Lu C."/>
            <person name="Luna E."/>
            <person name="Martienssen R."/>
            <person name="Minamino N."/>
            <person name="Mizutani M."/>
            <person name="Mizutani M."/>
            <person name="Mochizuki N."/>
            <person name="Monte I."/>
            <person name="Mosher R."/>
            <person name="Nagasaki H."/>
            <person name="Nakagami H."/>
            <person name="Naramoto S."/>
            <person name="Nishitani K."/>
            <person name="Ohtani M."/>
            <person name="Okamoto T."/>
            <person name="Okumura M."/>
            <person name="Phillips J."/>
            <person name="Pollak B."/>
            <person name="Reinders A."/>
            <person name="Roevekamp M."/>
            <person name="Sano R."/>
            <person name="Sawa S."/>
            <person name="Schmid M."/>
            <person name="Shirakawa M."/>
            <person name="Solano R."/>
            <person name="Spunde A."/>
            <person name="Suetsugu N."/>
            <person name="Sugano S."/>
            <person name="Sugiyama A."/>
            <person name="Sun R."/>
            <person name="Suzuki Y."/>
            <person name="Takenaka M."/>
            <person name="Takezawa D."/>
            <person name="Tomogane H."/>
            <person name="Tsuzuki M."/>
            <person name="Ueda T."/>
            <person name="Umeda M."/>
            <person name="Ward J."/>
            <person name="Watanabe Y."/>
            <person name="Yazaki K."/>
            <person name="Yokoyama R."/>
            <person name="Yoshitake Y."/>
            <person name="Yotsui I."/>
            <person name="Zachgo S."/>
            <person name="Schmutz J."/>
        </authorList>
    </citation>
    <scope>NUCLEOTIDE SEQUENCE [LARGE SCALE GENOMIC DNA]</scope>
    <source>
        <strain evidence="3">cv. B-3</strain>
    </source>
</reference>
<dbReference type="InterPro" id="IPR001563">
    <property type="entry name" value="Peptidase_S10"/>
</dbReference>
<evidence type="ECO:0000313" key="2">
    <source>
        <dbReference type="EMBL" id="RID42493.1"/>
    </source>
</evidence>
<sequence length="427" mass="48307">MRNLHFLILYLLSISTSIHYVVVTSLHVKYLPGFEGPLPFALETGYVSVGESEDVELFYYFVKSERNPKKDPLMIWLTGGPGCSSLSALLFANANILLLESPVGTGYSYAKTPLASEASDTKQFHQIDQFLRRWLVDHPEFISSPFYVGGDSYAGHIVPGVVQQISLGNEKGLTPFISLQGYVLGNPVTNLKIETNHRVSFAHGMGLISHELFESLEKSCGGNYMDVHPSNAKCVKNLQAYKNCISEIYTEQILLPNCPVDYVPQKLQFLPNIKNGRRRELKEFSGYDTPSLPPLSCFTYGQFLASFWANDEIVRRALGVKKELGKWTRCNFQNIPYTYDIDSPIPYHVNNSRKGFRSLISRIFGDHDMSIPFTATEEWIKGLNYSIVDDWRPWMMSSYQVGGGHTAEYNPDQCSLMFKKWIDGEPL</sequence>
<dbReference type="PANTHER" id="PTHR11802:SF423">
    <property type="entry name" value="(RAPE) HYPOTHETICAL PROTEIN"/>
    <property type="match status" value="1"/>
</dbReference>
<name>A0A397XXF1_BRACM</name>
<dbReference type="InterPro" id="IPR029058">
    <property type="entry name" value="AB_hydrolase_fold"/>
</dbReference>
<accession>A0A397XXF1</accession>
<dbReference type="Pfam" id="PF00450">
    <property type="entry name" value="Peptidase_S10"/>
    <property type="match status" value="2"/>
</dbReference>
<evidence type="ECO:0000313" key="3">
    <source>
        <dbReference type="Proteomes" id="UP000264353"/>
    </source>
</evidence>
<protein>
    <submittedName>
        <fullName evidence="2">Uncharacterized protein</fullName>
    </submittedName>
</protein>
<comment type="similarity">
    <text evidence="1">Belongs to the peptidase S10 family.</text>
</comment>
<dbReference type="PANTHER" id="PTHR11802">
    <property type="entry name" value="SERINE PROTEASE FAMILY S10 SERINE CARBOXYPEPTIDASE"/>
    <property type="match status" value="1"/>
</dbReference>
<dbReference type="AlphaFoldDB" id="A0A397XXF1"/>
<dbReference type="Gene3D" id="3.40.50.1820">
    <property type="entry name" value="alpha/beta hydrolase"/>
    <property type="match status" value="1"/>
</dbReference>
<gene>
    <name evidence="2" type="ORF">BRARA_J02371</name>
</gene>
<dbReference type="GO" id="GO:0004185">
    <property type="term" value="F:serine-type carboxypeptidase activity"/>
    <property type="evidence" value="ECO:0007669"/>
    <property type="project" value="InterPro"/>
</dbReference>
<dbReference type="Proteomes" id="UP000264353">
    <property type="component" value="Chromosome A10"/>
</dbReference>
<evidence type="ECO:0000256" key="1">
    <source>
        <dbReference type="ARBA" id="ARBA00009431"/>
    </source>
</evidence>
<proteinExistence type="inferred from homology"/>
<dbReference type="GO" id="GO:0006508">
    <property type="term" value="P:proteolysis"/>
    <property type="evidence" value="ECO:0007669"/>
    <property type="project" value="InterPro"/>
</dbReference>
<dbReference type="PRINTS" id="PR00724">
    <property type="entry name" value="CRBOXYPTASEC"/>
</dbReference>
<organism evidence="2 3">
    <name type="scientific">Brassica campestris</name>
    <name type="common">Field mustard</name>
    <dbReference type="NCBI Taxonomy" id="3711"/>
    <lineage>
        <taxon>Eukaryota</taxon>
        <taxon>Viridiplantae</taxon>
        <taxon>Streptophyta</taxon>
        <taxon>Embryophyta</taxon>
        <taxon>Tracheophyta</taxon>
        <taxon>Spermatophyta</taxon>
        <taxon>Magnoliopsida</taxon>
        <taxon>eudicotyledons</taxon>
        <taxon>Gunneridae</taxon>
        <taxon>Pentapetalae</taxon>
        <taxon>rosids</taxon>
        <taxon>malvids</taxon>
        <taxon>Brassicales</taxon>
        <taxon>Brassicaceae</taxon>
        <taxon>Brassiceae</taxon>
        <taxon>Brassica</taxon>
    </lineage>
</organism>
<dbReference type="SUPFAM" id="SSF53474">
    <property type="entry name" value="alpha/beta-Hydrolases"/>
    <property type="match status" value="1"/>
</dbReference>